<evidence type="ECO:0000256" key="9">
    <source>
        <dbReference type="ARBA" id="ARBA00058140"/>
    </source>
</evidence>
<dbReference type="GO" id="GO:0005829">
    <property type="term" value="C:cytosol"/>
    <property type="evidence" value="ECO:0007669"/>
    <property type="project" value="TreeGrafter"/>
</dbReference>
<evidence type="ECO:0000256" key="1">
    <source>
        <dbReference type="ARBA" id="ARBA00007249"/>
    </source>
</evidence>
<dbReference type="Pfam" id="PF03143">
    <property type="entry name" value="GTP_EFTU_D3"/>
    <property type="match status" value="1"/>
</dbReference>
<dbReference type="Gene3D" id="2.40.30.10">
    <property type="entry name" value="Translation factors"/>
    <property type="match status" value="2"/>
</dbReference>
<keyword evidence="12" id="KW-0460">Magnesium</keyword>
<dbReference type="RefSeq" id="WP_091522711.1">
    <property type="nucleotide sequence ID" value="NZ_FOVI01000010.1"/>
</dbReference>
<feature type="domain" description="Tr-type G" evidence="13">
    <location>
        <begin position="10"/>
        <end position="204"/>
    </location>
</feature>
<dbReference type="PROSITE" id="PS51722">
    <property type="entry name" value="G_TR_2"/>
    <property type="match status" value="1"/>
</dbReference>
<evidence type="ECO:0000256" key="3">
    <source>
        <dbReference type="ARBA" id="ARBA00022741"/>
    </source>
</evidence>
<dbReference type="GO" id="GO:0003924">
    <property type="term" value="F:GTPase activity"/>
    <property type="evidence" value="ECO:0007669"/>
    <property type="project" value="UniProtKB-UniRule"/>
</dbReference>
<dbReference type="GO" id="GO:0003746">
    <property type="term" value="F:translation elongation factor activity"/>
    <property type="evidence" value="ECO:0007669"/>
    <property type="project" value="UniProtKB-UniRule"/>
</dbReference>
<evidence type="ECO:0000313" key="14">
    <source>
        <dbReference type="EMBL" id="SFN76683.1"/>
    </source>
</evidence>
<dbReference type="FunFam" id="2.40.30.10:FF:000001">
    <property type="entry name" value="Elongation factor Tu"/>
    <property type="match status" value="1"/>
</dbReference>
<dbReference type="Gene3D" id="3.40.50.300">
    <property type="entry name" value="P-loop containing nucleotide triphosphate hydrolases"/>
    <property type="match status" value="1"/>
</dbReference>
<dbReference type="InterPro" id="IPR041709">
    <property type="entry name" value="EF-Tu_GTP-bd"/>
</dbReference>
<comment type="subunit">
    <text evidence="10">Monomer. Heterotetramer composed of two EF-Ts.EF-Tu dimer complexes.</text>
</comment>
<dbReference type="NCBIfam" id="TIGR00485">
    <property type="entry name" value="EF-Tu"/>
    <property type="match status" value="1"/>
</dbReference>
<sequence>MAKESFDRSKPHLNIGTIGHVDHGKTTLTAAITKVLSDAGLSEAKSFDQIDNAPEEKERGITINTSHVEYATANRHYAHVDCPGHADYVKNMVTGAAQMDGAILVVAATDGPMPQTREHILLGRQVGIPRMVVFMNKVDMVDDAELLELVEMEIRDLLSFYQYDGDNGPVIQGSALGALNGEPKWVETVMSLMAAVDEWIEEPVRDTEKPFLMPVEDVFTITGRGTVATGRIETGIANTGDAVEIIGMGADKLTSTITGVEMFRKILDRGEAGDNVGLLLRGIDKADIRRGMVIVKPGSVKPHAKFKAEVYILKKEEGGRHTPFHNNYRPQFYVRTTDVTGTIMLPEGTDMVMPGDNLTINVDLLQPIALSVGLRFAIREGGRTVGAGQVTEILD</sequence>
<keyword evidence="15" id="KW-1185">Reference proteome</keyword>
<dbReference type="SUPFAM" id="SSF50447">
    <property type="entry name" value="Translation proteins"/>
    <property type="match status" value="1"/>
</dbReference>
<comment type="similarity">
    <text evidence="1 12">Belongs to the TRAFAC class translation factor GTPase superfamily. Classic translation factor GTPase family. EF-Tu/EF-1A subfamily.</text>
</comment>
<dbReference type="CDD" id="cd03697">
    <property type="entry name" value="EFTU_II"/>
    <property type="match status" value="1"/>
</dbReference>
<accession>A0A1I5BPR9</accession>
<evidence type="ECO:0000313" key="15">
    <source>
        <dbReference type="Proteomes" id="UP000199036"/>
    </source>
</evidence>
<dbReference type="PROSITE" id="PS00301">
    <property type="entry name" value="G_TR_1"/>
    <property type="match status" value="1"/>
</dbReference>
<dbReference type="Pfam" id="PF00009">
    <property type="entry name" value="GTP_EFTU"/>
    <property type="match status" value="1"/>
</dbReference>
<evidence type="ECO:0000256" key="7">
    <source>
        <dbReference type="ARBA" id="ARBA00023134"/>
    </source>
</evidence>
<dbReference type="EMBL" id="FOVI01000010">
    <property type="protein sequence ID" value="SFN76683.1"/>
    <property type="molecule type" value="Genomic_DNA"/>
</dbReference>
<dbReference type="Pfam" id="PF03144">
    <property type="entry name" value="GTP_EFTU_D2"/>
    <property type="match status" value="1"/>
</dbReference>
<evidence type="ECO:0000256" key="10">
    <source>
        <dbReference type="ARBA" id="ARBA00063778"/>
    </source>
</evidence>
<dbReference type="SUPFAM" id="SSF52540">
    <property type="entry name" value="P-loop containing nucleoside triphosphate hydrolases"/>
    <property type="match status" value="1"/>
</dbReference>
<evidence type="ECO:0000256" key="12">
    <source>
        <dbReference type="HAMAP-Rule" id="MF_00118"/>
    </source>
</evidence>
<dbReference type="NCBIfam" id="NF009373">
    <property type="entry name" value="PRK12736.1"/>
    <property type="match status" value="1"/>
</dbReference>
<keyword evidence="4 12" id="KW-0251">Elongation factor</keyword>
<name>A0A1I5BPR9_9FLAO</name>
<keyword evidence="7 12" id="KW-0342">GTP-binding</keyword>
<evidence type="ECO:0000256" key="4">
    <source>
        <dbReference type="ARBA" id="ARBA00022768"/>
    </source>
</evidence>
<comment type="subunit">
    <text evidence="11">(Microbial infection) Upon infection by bacteriophage Qbeta, part of the viral RNA-dependent RNA polymerase complex, the other subunits are the viral replicase catalytic subunit (AC P14647), host ribosomal protein S1 and EF-Ts.</text>
</comment>
<dbReference type="NCBIfam" id="NF009372">
    <property type="entry name" value="PRK12735.1"/>
    <property type="match status" value="1"/>
</dbReference>
<comment type="catalytic activity">
    <reaction evidence="12">
        <text>GTP + H2O = GDP + phosphate + H(+)</text>
        <dbReference type="Rhea" id="RHEA:19669"/>
        <dbReference type="ChEBI" id="CHEBI:15377"/>
        <dbReference type="ChEBI" id="CHEBI:15378"/>
        <dbReference type="ChEBI" id="CHEBI:37565"/>
        <dbReference type="ChEBI" id="CHEBI:43474"/>
        <dbReference type="ChEBI" id="CHEBI:58189"/>
        <dbReference type="EC" id="3.6.5.3"/>
    </reaction>
</comment>
<dbReference type="STRING" id="913024.SAMN05421741_11084"/>
<dbReference type="InterPro" id="IPR004541">
    <property type="entry name" value="Transl_elong_EFTu/EF1A_bac/org"/>
</dbReference>
<evidence type="ECO:0000259" key="13">
    <source>
        <dbReference type="PROSITE" id="PS51722"/>
    </source>
</evidence>
<dbReference type="GO" id="GO:0000287">
    <property type="term" value="F:magnesium ion binding"/>
    <property type="evidence" value="ECO:0007669"/>
    <property type="project" value="UniProtKB-UniRule"/>
</dbReference>
<dbReference type="InterPro" id="IPR027417">
    <property type="entry name" value="P-loop_NTPase"/>
</dbReference>
<dbReference type="InterPro" id="IPR033720">
    <property type="entry name" value="EFTU_2"/>
</dbReference>
<dbReference type="CDD" id="cd01884">
    <property type="entry name" value="EF_Tu"/>
    <property type="match status" value="1"/>
</dbReference>
<dbReference type="InterPro" id="IPR005225">
    <property type="entry name" value="Small_GTP-bd"/>
</dbReference>
<feature type="binding site" evidence="12">
    <location>
        <begin position="81"/>
        <end position="85"/>
    </location>
    <ligand>
        <name>GTP</name>
        <dbReference type="ChEBI" id="CHEBI:37565"/>
    </ligand>
</feature>
<dbReference type="InterPro" id="IPR031157">
    <property type="entry name" value="G_TR_CS"/>
</dbReference>
<dbReference type="InterPro" id="IPR009000">
    <property type="entry name" value="Transl_B-barrel_sf"/>
</dbReference>
<dbReference type="InterPro" id="IPR004161">
    <property type="entry name" value="EFTu-like_2"/>
</dbReference>
<dbReference type="OrthoDB" id="9804504at2"/>
<protein>
    <recommendedName>
        <fullName evidence="8 12">Elongation factor Tu</fullName>
        <shortName evidence="12">EF-Tu</shortName>
        <ecNumber evidence="12">3.6.5.3</ecNumber>
    </recommendedName>
</protein>
<keyword evidence="6 12" id="KW-0648">Protein biosynthesis</keyword>
<evidence type="ECO:0000256" key="11">
    <source>
        <dbReference type="ARBA" id="ARBA00064283"/>
    </source>
</evidence>
<dbReference type="AlphaFoldDB" id="A0A1I5BPR9"/>
<keyword evidence="3 12" id="KW-0547">Nucleotide-binding</keyword>
<feature type="binding site" evidence="12">
    <location>
        <begin position="19"/>
        <end position="26"/>
    </location>
    <ligand>
        <name>GTP</name>
        <dbReference type="ChEBI" id="CHEBI:37565"/>
    </ligand>
</feature>
<dbReference type="Proteomes" id="UP000199036">
    <property type="component" value="Unassembled WGS sequence"/>
</dbReference>
<feature type="binding site" evidence="12">
    <location>
        <position position="26"/>
    </location>
    <ligand>
        <name>Mg(2+)</name>
        <dbReference type="ChEBI" id="CHEBI:18420"/>
    </ligand>
</feature>
<proteinExistence type="inferred from homology"/>
<dbReference type="HAMAP" id="MF_00118_B">
    <property type="entry name" value="EF_Tu_B"/>
    <property type="match status" value="1"/>
</dbReference>
<dbReference type="CDD" id="cd03707">
    <property type="entry name" value="EFTU_III"/>
    <property type="match status" value="1"/>
</dbReference>
<dbReference type="PRINTS" id="PR00315">
    <property type="entry name" value="ELONGATNFCT"/>
</dbReference>
<dbReference type="GO" id="GO:0005525">
    <property type="term" value="F:GTP binding"/>
    <property type="evidence" value="ECO:0007669"/>
    <property type="project" value="UniProtKB-UniRule"/>
</dbReference>
<dbReference type="InterPro" id="IPR050055">
    <property type="entry name" value="EF-Tu_GTPase"/>
</dbReference>
<dbReference type="PANTHER" id="PTHR43721:SF22">
    <property type="entry name" value="ELONGATION FACTOR TU, MITOCHONDRIAL"/>
    <property type="match status" value="1"/>
</dbReference>
<dbReference type="InterPro" id="IPR000795">
    <property type="entry name" value="T_Tr_GTP-bd_dom"/>
</dbReference>
<dbReference type="PANTHER" id="PTHR43721">
    <property type="entry name" value="ELONGATION FACTOR TU-RELATED"/>
    <property type="match status" value="1"/>
</dbReference>
<keyword evidence="5 12" id="KW-0378">Hydrolase</keyword>
<gene>
    <name evidence="12" type="primary">tuf</name>
    <name evidence="14" type="ORF">SAMN05421741_11084</name>
</gene>
<dbReference type="SUPFAM" id="SSF50465">
    <property type="entry name" value="EF-Tu/eEF-1alpha/eIF2-gamma C-terminal domain"/>
    <property type="match status" value="1"/>
</dbReference>
<dbReference type="NCBIfam" id="NF000766">
    <property type="entry name" value="PRK00049.1"/>
    <property type="match status" value="1"/>
</dbReference>
<evidence type="ECO:0000256" key="8">
    <source>
        <dbReference type="ARBA" id="ARBA00029554"/>
    </source>
</evidence>
<comment type="function">
    <text evidence="12">GTP hydrolase that promotes the GTP-dependent binding of aminoacyl-tRNA to the A-site of ribosomes during protein biosynthesis.</text>
</comment>
<comment type="function">
    <text evidence="9">May play an important regulatory role in cell growth and in the bacterial response to nutrient deprivation.</text>
</comment>
<reference evidence="15" key="1">
    <citation type="submission" date="2016-10" db="EMBL/GenBank/DDBJ databases">
        <authorList>
            <person name="Varghese N."/>
            <person name="Submissions S."/>
        </authorList>
    </citation>
    <scope>NUCLEOTIDE SEQUENCE [LARGE SCALE GENOMIC DNA]</scope>
    <source>
        <strain evidence="15">DS-12</strain>
    </source>
</reference>
<comment type="subcellular location">
    <subcellularLocation>
        <location evidence="12">Cytoplasm</location>
    </subcellularLocation>
</comment>
<keyword evidence="2 12" id="KW-0963">Cytoplasm</keyword>
<dbReference type="EC" id="3.6.5.3" evidence="12"/>
<keyword evidence="12" id="KW-0479">Metal-binding</keyword>
<dbReference type="InterPro" id="IPR004160">
    <property type="entry name" value="Transl_elong_EFTu/EF1A_C"/>
</dbReference>
<evidence type="ECO:0000256" key="6">
    <source>
        <dbReference type="ARBA" id="ARBA00022917"/>
    </source>
</evidence>
<dbReference type="InterPro" id="IPR009001">
    <property type="entry name" value="Transl_elong_EF1A/Init_IF2_C"/>
</dbReference>
<organism evidence="14 15">
    <name type="scientific">Paenimyroides ummariense</name>
    <dbReference type="NCBI Taxonomy" id="913024"/>
    <lineage>
        <taxon>Bacteria</taxon>
        <taxon>Pseudomonadati</taxon>
        <taxon>Bacteroidota</taxon>
        <taxon>Flavobacteriia</taxon>
        <taxon>Flavobacteriales</taxon>
        <taxon>Flavobacteriaceae</taxon>
        <taxon>Paenimyroides</taxon>
    </lineage>
</organism>
<feature type="binding site" evidence="12">
    <location>
        <begin position="136"/>
        <end position="139"/>
    </location>
    <ligand>
        <name>GTP</name>
        <dbReference type="ChEBI" id="CHEBI:37565"/>
    </ligand>
</feature>
<dbReference type="FunFam" id="3.40.50.300:FF:000003">
    <property type="entry name" value="Elongation factor Tu"/>
    <property type="match status" value="1"/>
</dbReference>
<evidence type="ECO:0000256" key="2">
    <source>
        <dbReference type="ARBA" id="ARBA00022490"/>
    </source>
</evidence>
<dbReference type="NCBIfam" id="TIGR00231">
    <property type="entry name" value="small_GTP"/>
    <property type="match status" value="1"/>
</dbReference>
<evidence type="ECO:0000256" key="5">
    <source>
        <dbReference type="ARBA" id="ARBA00022801"/>
    </source>
</evidence>